<dbReference type="InterPro" id="IPR013713">
    <property type="entry name" value="XPO2_central"/>
</dbReference>
<feature type="compositionally biased region" description="Low complexity" evidence="8">
    <location>
        <begin position="880"/>
        <end position="889"/>
    </location>
</feature>
<dbReference type="PANTHER" id="PTHR10997">
    <property type="entry name" value="IMPORTIN-7, 8, 11"/>
    <property type="match status" value="1"/>
</dbReference>
<dbReference type="SUPFAM" id="SSF48371">
    <property type="entry name" value="ARM repeat"/>
    <property type="match status" value="1"/>
</dbReference>
<accession>A0A3M7KZV9</accession>
<evidence type="ECO:0000259" key="9">
    <source>
        <dbReference type="PROSITE" id="PS50166"/>
    </source>
</evidence>
<evidence type="ECO:0000256" key="5">
    <source>
        <dbReference type="ARBA" id="ARBA00022490"/>
    </source>
</evidence>
<dbReference type="InterPro" id="IPR001494">
    <property type="entry name" value="Importin-beta_N"/>
</dbReference>
<dbReference type="InterPro" id="IPR016024">
    <property type="entry name" value="ARM-type_fold"/>
</dbReference>
<dbReference type="PROSITE" id="PS50166">
    <property type="entry name" value="IMPORTIN_B_NT"/>
    <property type="match status" value="1"/>
</dbReference>
<dbReference type="AlphaFoldDB" id="A0A3M7KZV9"/>
<comment type="similarity">
    <text evidence="3">Belongs to the XPO2/CSE1 family.</text>
</comment>
<dbReference type="InterPro" id="IPR005043">
    <property type="entry name" value="XPO2_C"/>
</dbReference>
<dbReference type="Proteomes" id="UP000279271">
    <property type="component" value="Unassembled WGS sequence"/>
</dbReference>
<keyword evidence="7" id="KW-0539">Nucleus</keyword>
<reference evidence="11" key="1">
    <citation type="journal article" date="2018" name="Algal Res.">
        <title>Characterization of plant carbon substrate utilization by Auxenochlorella protothecoides.</title>
        <authorList>
            <person name="Vogler B.W."/>
            <person name="Starkenburg S.R."/>
            <person name="Sudasinghe N."/>
            <person name="Schambach J.Y."/>
            <person name="Rollin J.A."/>
            <person name="Pattathil S."/>
            <person name="Barry A.N."/>
        </authorList>
    </citation>
    <scope>NUCLEOTIDE SEQUENCE [LARGE SCALE GENOMIC DNA]</scope>
    <source>
        <strain evidence="11">UTEX 25</strain>
    </source>
</reference>
<evidence type="ECO:0000256" key="7">
    <source>
        <dbReference type="ARBA" id="ARBA00023242"/>
    </source>
</evidence>
<dbReference type="PANTHER" id="PTHR10997:SF8">
    <property type="entry name" value="EXPORTIN-2"/>
    <property type="match status" value="1"/>
</dbReference>
<dbReference type="Pfam" id="PF08506">
    <property type="entry name" value="Cse1"/>
    <property type="match status" value="1"/>
</dbReference>
<comment type="caution">
    <text evidence="10">The sequence shown here is derived from an EMBL/GenBank/DDBJ whole genome shotgun (WGS) entry which is preliminary data.</text>
</comment>
<comment type="subcellular location">
    <subcellularLocation>
        <location evidence="2">Cytoplasm</location>
    </subcellularLocation>
    <subcellularLocation>
        <location evidence="1">Nucleus</location>
    </subcellularLocation>
</comment>
<dbReference type="Gene3D" id="1.25.10.10">
    <property type="entry name" value="Leucine-rich Repeat Variant"/>
    <property type="match status" value="1"/>
</dbReference>
<name>A0A3M7KZV9_AUXPR</name>
<dbReference type="Pfam" id="PF03378">
    <property type="entry name" value="CAS_CSE1"/>
    <property type="match status" value="2"/>
</dbReference>
<feature type="region of interest" description="Disordered" evidence="8">
    <location>
        <begin position="880"/>
        <end position="900"/>
    </location>
</feature>
<dbReference type="GO" id="GO:0005635">
    <property type="term" value="C:nuclear envelope"/>
    <property type="evidence" value="ECO:0007669"/>
    <property type="project" value="TreeGrafter"/>
</dbReference>
<dbReference type="EMBL" id="QOKY01000166">
    <property type="protein sequence ID" value="RMZ55305.1"/>
    <property type="molecule type" value="Genomic_DNA"/>
</dbReference>
<keyword evidence="6" id="KW-0653">Protein transport</keyword>
<organism evidence="10 11">
    <name type="scientific">Auxenochlorella protothecoides</name>
    <name type="common">Green microalga</name>
    <name type="synonym">Chlorella protothecoides</name>
    <dbReference type="NCBI Taxonomy" id="3075"/>
    <lineage>
        <taxon>Eukaryota</taxon>
        <taxon>Viridiplantae</taxon>
        <taxon>Chlorophyta</taxon>
        <taxon>core chlorophytes</taxon>
        <taxon>Trebouxiophyceae</taxon>
        <taxon>Chlorellales</taxon>
        <taxon>Chlorellaceae</taxon>
        <taxon>Auxenochlorella</taxon>
    </lineage>
</organism>
<evidence type="ECO:0000313" key="10">
    <source>
        <dbReference type="EMBL" id="RMZ55305.1"/>
    </source>
</evidence>
<sequence length="998" mass="107321">MSQLVGPAQALHEAFLQTLAPNPELIKQAEAYLKTAAQQPGYGIAVLQLISAESVAVEVRQAAAVGFKNYVKYSWSPRAADGLSGSTPLAIPEGEKDQIKVHITDLMLAAPVRVRSQLSEALSIISSHDFPARWPALLPGLLERLESADEVRLAGVLATADSIYQRYRAQFMTDALSAELDYSQQVVAPLLATLRRLTPRIAERAADPPAQALLLSNIQLVVSIFYSLNSPGLTEAFEETLDGWMSEFHGLLVLEAPGVAEKDPEKQSVLDVVKATICEALILFLERNEEEFAKFLQTFVQDVWTLLFSDNLALHAINFLTAVAGSVHHSLFQDPAVLRQVCESIVIPNLRIREDMEELFEMNWVEYVRRDTEGSDSDTRRRAASELVKALTARYPAQTTELFSGYVASMLAEAGGTGRAARWKAKDCAIYLVAALTLRGKTASAGATSTNDLVNLQDFYAQHIAPELAAADVNDLPVLKADALKFATTFRSQLPKATALATFPHLVNLLASESNVVHSYAAIAVDKLLSQREGGALRFQPQELAGCLQGLLERLFACFALPDSSENEYVMKAVMRVIAFVGPTIAPVAPVCLQQLSQLLLAVCKNPTQPGFNHYLFESVAALVRFCCPRDPASVAKFEEMLFPPFQIVLQEDVQEFHPYIFQVFAQLLETREPGTPLPPSYVALFPPLLSATFWERSGNTPALVRLVRAYLAASPAQVVAGGHLPAVLGIFQKLVASRALDHEGFLLLDALYCGGVPLTALAPYTPHVWTLLFQRLQAARTAKFVRGFVVFTAAFAALHGPGELMQALEAVQAGIGLMILDTVIAPNLANVSGQWEEKLVVVGITKLIVEAPQLQAQENQGVAGKLLDALLRLLDGTSSSAGASGTAGKVEEGGNEDGWRQFQPVDIATAGDEAGDEEAGVGAGGYSAAFAKLHNAQRVEPDPLPGIKDAGVFLAASLAKRGAAAPGTVPALVAAHVSADHQAKLASLASRAGVQLT</sequence>
<dbReference type="SMART" id="SM00913">
    <property type="entry name" value="IBN_N"/>
    <property type="match status" value="1"/>
</dbReference>
<evidence type="ECO:0000313" key="11">
    <source>
        <dbReference type="Proteomes" id="UP000279271"/>
    </source>
</evidence>
<gene>
    <name evidence="10" type="ORF">APUTEX25_003443</name>
</gene>
<dbReference type="GO" id="GO:0005049">
    <property type="term" value="F:nuclear export signal receptor activity"/>
    <property type="evidence" value="ECO:0007669"/>
    <property type="project" value="TreeGrafter"/>
</dbReference>
<evidence type="ECO:0000256" key="3">
    <source>
        <dbReference type="ARBA" id="ARBA00008669"/>
    </source>
</evidence>
<keyword evidence="4" id="KW-0813">Transport</keyword>
<protein>
    <recommendedName>
        <fullName evidence="9">Importin N-terminal domain-containing protein</fullName>
    </recommendedName>
</protein>
<feature type="domain" description="Importin N-terminal" evidence="9">
    <location>
        <begin position="29"/>
        <end position="109"/>
    </location>
</feature>
<dbReference type="GO" id="GO:0031267">
    <property type="term" value="F:small GTPase binding"/>
    <property type="evidence" value="ECO:0007669"/>
    <property type="project" value="InterPro"/>
</dbReference>
<evidence type="ECO:0000256" key="2">
    <source>
        <dbReference type="ARBA" id="ARBA00004496"/>
    </source>
</evidence>
<evidence type="ECO:0000256" key="1">
    <source>
        <dbReference type="ARBA" id="ARBA00004123"/>
    </source>
</evidence>
<evidence type="ECO:0000256" key="6">
    <source>
        <dbReference type="ARBA" id="ARBA00022927"/>
    </source>
</evidence>
<dbReference type="InterPro" id="IPR011989">
    <property type="entry name" value="ARM-like"/>
</dbReference>
<evidence type="ECO:0000256" key="4">
    <source>
        <dbReference type="ARBA" id="ARBA00022448"/>
    </source>
</evidence>
<dbReference type="Pfam" id="PF03810">
    <property type="entry name" value="IBN_N"/>
    <property type="match status" value="1"/>
</dbReference>
<dbReference type="GO" id="GO:0006611">
    <property type="term" value="P:protein export from nucleus"/>
    <property type="evidence" value="ECO:0007669"/>
    <property type="project" value="TreeGrafter"/>
</dbReference>
<keyword evidence="5" id="KW-0963">Cytoplasm</keyword>
<proteinExistence type="inferred from homology"/>
<dbReference type="GO" id="GO:0005829">
    <property type="term" value="C:cytosol"/>
    <property type="evidence" value="ECO:0007669"/>
    <property type="project" value="TreeGrafter"/>
</dbReference>
<dbReference type="GO" id="GO:0006606">
    <property type="term" value="P:protein import into nucleus"/>
    <property type="evidence" value="ECO:0007669"/>
    <property type="project" value="TreeGrafter"/>
</dbReference>
<evidence type="ECO:0000256" key="8">
    <source>
        <dbReference type="SAM" id="MobiDB-lite"/>
    </source>
</evidence>